<keyword evidence="1" id="KW-0812">Transmembrane</keyword>
<keyword evidence="4" id="KW-1185">Reference proteome</keyword>
<keyword evidence="1" id="KW-0472">Membrane</keyword>
<dbReference type="EMBL" id="CP014332">
    <property type="protein sequence ID" value="APS41755.1"/>
    <property type="molecule type" value="Genomic_DNA"/>
</dbReference>
<dbReference type="RefSeq" id="WP_075269583.1">
    <property type="nucleotide sequence ID" value="NZ_CP014332.1"/>
</dbReference>
<keyword evidence="1" id="KW-1133">Transmembrane helix</keyword>
<evidence type="ECO:0000313" key="3">
    <source>
        <dbReference type="EMBL" id="APS41755.1"/>
    </source>
</evidence>
<evidence type="ECO:0000256" key="1">
    <source>
        <dbReference type="SAM" id="Phobius"/>
    </source>
</evidence>
<dbReference type="Pfam" id="PF13930">
    <property type="entry name" value="Endonuclea_NS_2"/>
    <property type="match status" value="1"/>
</dbReference>
<dbReference type="OrthoDB" id="9783680at2"/>
<dbReference type="Gene3D" id="3.40.570.10">
    <property type="entry name" value="Extracellular Endonuclease, subunit A"/>
    <property type="match status" value="1"/>
</dbReference>
<gene>
    <name evidence="3" type="ORF">FOL01_0896</name>
</gene>
<accession>A0A1L6RB47</accession>
<dbReference type="KEGG" id="wjo:FOL01_0896"/>
<reference evidence="3 4" key="1">
    <citation type="submission" date="2016-02" db="EMBL/GenBank/DDBJ databases">
        <title>Complete Genome Sequence of Weissella jogaejeotgali FOL01.</title>
        <authorList>
            <person name="Lee J.-H."/>
            <person name="Ku H.-J."/>
        </authorList>
    </citation>
    <scope>NUCLEOTIDE SEQUENCE [LARGE SCALE GENOMIC DNA]</scope>
    <source>
        <strain evidence="3 4">FOL01</strain>
    </source>
</reference>
<dbReference type="Proteomes" id="UP000185473">
    <property type="component" value="Chromosome"/>
</dbReference>
<organism evidence="3 4">
    <name type="scientific">Weissella jogaejeotgali</name>
    <dbReference type="NCBI Taxonomy" id="1631871"/>
    <lineage>
        <taxon>Bacteria</taxon>
        <taxon>Bacillati</taxon>
        <taxon>Bacillota</taxon>
        <taxon>Bacilli</taxon>
        <taxon>Lactobacillales</taxon>
        <taxon>Lactobacillaceae</taxon>
        <taxon>Weissella</taxon>
    </lineage>
</organism>
<evidence type="ECO:0000313" key="4">
    <source>
        <dbReference type="Proteomes" id="UP000185473"/>
    </source>
</evidence>
<dbReference type="InterPro" id="IPR044927">
    <property type="entry name" value="Endonuclea_NS_2"/>
</dbReference>
<feature type="domain" description="Type VII secretion system protein EssD-like" evidence="2">
    <location>
        <begin position="95"/>
        <end position="227"/>
    </location>
</feature>
<dbReference type="InterPro" id="IPR044929">
    <property type="entry name" value="DNA/RNA_non-sp_Endonuclease_sf"/>
</dbReference>
<proteinExistence type="predicted"/>
<sequence length="262" mass="30360">MYSFHHRWIRRFSIIFVIVLALIIFIKRDAILDKIFNRVGESSAAPVAKNIDNQSNDLAAKDYTNQQTIPVANNQPDFKQSELETQKGGWLDLSRRDWLGRPNQANAMLDKSRMPTEKRKRLTVKTPGYHVYKFNQTGQENYLYNRSHLIGYQLSGLNNDARNLVTGTMAFNATHQYDQQQSMEDYENAVADYLKQSSKHFVRYQVTALYRNVERVPRGIEMQAQSTGDDSIKFHVYVFNSQPGWQINYYTGTALQENGESK</sequence>
<dbReference type="AlphaFoldDB" id="A0A1L6RB47"/>
<dbReference type="STRING" id="1631871.FOL01_0896"/>
<evidence type="ECO:0000259" key="2">
    <source>
        <dbReference type="Pfam" id="PF13930"/>
    </source>
</evidence>
<feature type="transmembrane region" description="Helical" evidence="1">
    <location>
        <begin position="12"/>
        <end position="28"/>
    </location>
</feature>
<protein>
    <submittedName>
        <fullName evidence="3">DNA-entry nuclease (Competence-specific nuclease)</fullName>
    </submittedName>
</protein>
<name>A0A1L6RB47_9LACO</name>